<dbReference type="InterPro" id="IPR036271">
    <property type="entry name" value="Tet_transcr_reg_TetR-rel_C_sf"/>
</dbReference>
<dbReference type="Gene3D" id="1.10.357.10">
    <property type="entry name" value="Tetracycline Repressor, domain 2"/>
    <property type="match status" value="1"/>
</dbReference>
<dbReference type="PANTHER" id="PTHR30055">
    <property type="entry name" value="HTH-TYPE TRANSCRIPTIONAL REGULATOR RUTR"/>
    <property type="match status" value="1"/>
</dbReference>
<evidence type="ECO:0000313" key="7">
    <source>
        <dbReference type="EMBL" id="MDW5595310.1"/>
    </source>
</evidence>
<keyword evidence="3" id="KW-0804">Transcription</keyword>
<dbReference type="Pfam" id="PF21597">
    <property type="entry name" value="TetR_C_43"/>
    <property type="match status" value="1"/>
</dbReference>
<reference evidence="8" key="1">
    <citation type="submission" date="2023-07" db="EMBL/GenBank/DDBJ databases">
        <title>Conexibacter stalactiti sp. nov., isolated from stalactites in a lava cave and emended description of the genus Conexibacter.</title>
        <authorList>
            <person name="Lee S.D."/>
        </authorList>
    </citation>
    <scope>NUCLEOTIDE SEQUENCE [LARGE SCALE GENOMIC DNA]</scope>
    <source>
        <strain evidence="8">KCTC 39840</strain>
    </source>
</reference>
<feature type="compositionally biased region" description="Pro residues" evidence="5">
    <location>
        <begin position="1"/>
        <end position="15"/>
    </location>
</feature>
<dbReference type="InterPro" id="IPR009057">
    <property type="entry name" value="Homeodomain-like_sf"/>
</dbReference>
<dbReference type="SUPFAM" id="SSF48498">
    <property type="entry name" value="Tetracyclin repressor-like, C-terminal domain"/>
    <property type="match status" value="1"/>
</dbReference>
<evidence type="ECO:0000313" key="8">
    <source>
        <dbReference type="Proteomes" id="UP001284601"/>
    </source>
</evidence>
<dbReference type="Pfam" id="PF00440">
    <property type="entry name" value="TetR_N"/>
    <property type="match status" value="1"/>
</dbReference>
<name>A0ABU4HRY9_9ACTN</name>
<reference evidence="7 8" key="2">
    <citation type="submission" date="2023-10" db="EMBL/GenBank/DDBJ databases">
        <authorList>
            <person name="Han X.F."/>
        </authorList>
    </citation>
    <scope>NUCLEOTIDE SEQUENCE [LARGE SCALE GENOMIC DNA]</scope>
    <source>
        <strain evidence="7 8">KCTC 39840</strain>
    </source>
</reference>
<evidence type="ECO:0000259" key="6">
    <source>
        <dbReference type="PROSITE" id="PS50977"/>
    </source>
</evidence>
<feature type="domain" description="HTH tetR-type" evidence="6">
    <location>
        <begin position="42"/>
        <end position="101"/>
    </location>
</feature>
<evidence type="ECO:0000256" key="5">
    <source>
        <dbReference type="SAM" id="MobiDB-lite"/>
    </source>
</evidence>
<sequence>MAVPEQMPPAAPEPRPAGAVGAPPSRAPGAVAAAPWASLSAAEKRSRTLAVADELFAREGVDVPMPVLARAVGVGVGSIYRQVGTKDDVIGALVIERSAILRERFLATLQAPDPWAALAAATHATVDDCIDDALSQTAWDEAAFASAEVAAARAGATEALDLMVRRAQEAGVVADDVTHQDLRILFCALRELGGIGPDAAHRLADLVLRGLRG</sequence>
<protein>
    <submittedName>
        <fullName evidence="7">Helix-turn-helix domain-containing protein</fullName>
    </submittedName>
</protein>
<feature type="DNA-binding region" description="H-T-H motif" evidence="4">
    <location>
        <begin position="64"/>
        <end position="83"/>
    </location>
</feature>
<keyword evidence="1" id="KW-0805">Transcription regulation</keyword>
<dbReference type="Proteomes" id="UP001284601">
    <property type="component" value="Unassembled WGS sequence"/>
</dbReference>
<dbReference type="EMBL" id="JAWSTH010000030">
    <property type="protein sequence ID" value="MDW5595310.1"/>
    <property type="molecule type" value="Genomic_DNA"/>
</dbReference>
<dbReference type="PROSITE" id="PS50977">
    <property type="entry name" value="HTH_TETR_2"/>
    <property type="match status" value="1"/>
</dbReference>
<dbReference type="PANTHER" id="PTHR30055:SF234">
    <property type="entry name" value="HTH-TYPE TRANSCRIPTIONAL REGULATOR BETI"/>
    <property type="match status" value="1"/>
</dbReference>
<evidence type="ECO:0000256" key="4">
    <source>
        <dbReference type="PROSITE-ProRule" id="PRU00335"/>
    </source>
</evidence>
<keyword evidence="2 4" id="KW-0238">DNA-binding</keyword>
<gene>
    <name evidence="7" type="ORF">R7226_13260</name>
</gene>
<feature type="region of interest" description="Disordered" evidence="5">
    <location>
        <begin position="1"/>
        <end position="26"/>
    </location>
</feature>
<dbReference type="SUPFAM" id="SSF46689">
    <property type="entry name" value="Homeodomain-like"/>
    <property type="match status" value="1"/>
</dbReference>
<dbReference type="InterPro" id="IPR050109">
    <property type="entry name" value="HTH-type_TetR-like_transc_reg"/>
</dbReference>
<evidence type="ECO:0000256" key="2">
    <source>
        <dbReference type="ARBA" id="ARBA00023125"/>
    </source>
</evidence>
<comment type="caution">
    <text evidence="7">The sequence shown here is derived from an EMBL/GenBank/DDBJ whole genome shotgun (WGS) entry which is preliminary data.</text>
</comment>
<dbReference type="InterPro" id="IPR001647">
    <property type="entry name" value="HTH_TetR"/>
</dbReference>
<evidence type="ECO:0000256" key="3">
    <source>
        <dbReference type="ARBA" id="ARBA00023163"/>
    </source>
</evidence>
<dbReference type="InterPro" id="IPR049445">
    <property type="entry name" value="TetR_SbtR-like_C"/>
</dbReference>
<feature type="compositionally biased region" description="Low complexity" evidence="5">
    <location>
        <begin position="16"/>
        <end position="26"/>
    </location>
</feature>
<keyword evidence="8" id="KW-1185">Reference proteome</keyword>
<dbReference type="RefSeq" id="WP_318597648.1">
    <property type="nucleotide sequence ID" value="NZ_JAWSTH010000030.1"/>
</dbReference>
<accession>A0ABU4HRY9</accession>
<organism evidence="7 8">
    <name type="scientific">Conexibacter stalactiti</name>
    <dbReference type="NCBI Taxonomy" id="1940611"/>
    <lineage>
        <taxon>Bacteria</taxon>
        <taxon>Bacillati</taxon>
        <taxon>Actinomycetota</taxon>
        <taxon>Thermoleophilia</taxon>
        <taxon>Solirubrobacterales</taxon>
        <taxon>Conexibacteraceae</taxon>
        <taxon>Conexibacter</taxon>
    </lineage>
</organism>
<proteinExistence type="predicted"/>
<evidence type="ECO:0000256" key="1">
    <source>
        <dbReference type="ARBA" id="ARBA00023015"/>
    </source>
</evidence>